<evidence type="ECO:0000313" key="2">
    <source>
        <dbReference type="Proteomes" id="UP000184485"/>
    </source>
</evidence>
<dbReference type="Proteomes" id="UP000184485">
    <property type="component" value="Unassembled WGS sequence"/>
</dbReference>
<evidence type="ECO:0000313" key="1">
    <source>
        <dbReference type="EMBL" id="SHF99239.1"/>
    </source>
</evidence>
<sequence>MSNADGLDFYLQRDPQGWHGFPRASEAELVRRYPFSEGEGRARRGLDRIDYRFRALRQPGFDAPFLFHLAGDTLAFIEAEYWSLDAEICAETIKALGPPPERMDGFFRESAVASGEWLYPARGIALCVMPATGLIARWTAFPPTSRDFYRRAIQITQPAREFEEGRRP</sequence>
<accession>A0A1M5G698</accession>
<dbReference type="RefSeq" id="WP_073054783.1">
    <property type="nucleotide sequence ID" value="NZ_FQUP01000003.1"/>
</dbReference>
<dbReference type="AlphaFoldDB" id="A0A1M5G698"/>
<protein>
    <submittedName>
        <fullName evidence="1">Uncharacterized protein</fullName>
    </submittedName>
</protein>
<reference evidence="1 2" key="1">
    <citation type="submission" date="2016-11" db="EMBL/GenBank/DDBJ databases">
        <authorList>
            <person name="Jaros S."/>
            <person name="Januszkiewicz K."/>
            <person name="Wedrychowicz H."/>
        </authorList>
    </citation>
    <scope>NUCLEOTIDE SEQUENCE [LARGE SCALE GENOMIC DNA]</scope>
    <source>
        <strain evidence="1 2">DSM 19436</strain>
    </source>
</reference>
<gene>
    <name evidence="1" type="ORF">SAMN02745157_3294</name>
</gene>
<dbReference type="STRING" id="1122133.SAMN02745157_3294"/>
<proteinExistence type="predicted"/>
<organism evidence="1 2">
    <name type="scientific">Kaistia soli DSM 19436</name>
    <dbReference type="NCBI Taxonomy" id="1122133"/>
    <lineage>
        <taxon>Bacteria</taxon>
        <taxon>Pseudomonadati</taxon>
        <taxon>Pseudomonadota</taxon>
        <taxon>Alphaproteobacteria</taxon>
        <taxon>Hyphomicrobiales</taxon>
        <taxon>Kaistiaceae</taxon>
        <taxon>Kaistia</taxon>
    </lineage>
</organism>
<keyword evidence="2" id="KW-1185">Reference proteome</keyword>
<dbReference type="EMBL" id="FQUP01000003">
    <property type="protein sequence ID" value="SHF99239.1"/>
    <property type="molecule type" value="Genomic_DNA"/>
</dbReference>
<name>A0A1M5G698_9HYPH</name>